<protein>
    <recommendedName>
        <fullName evidence="6">Ankyrin repeat protein</fullName>
    </recommendedName>
</protein>
<dbReference type="PANTHER" id="PTHR24189">
    <property type="entry name" value="MYOTROPHIN"/>
    <property type="match status" value="1"/>
</dbReference>
<feature type="repeat" description="ANK" evidence="3">
    <location>
        <begin position="73"/>
        <end position="105"/>
    </location>
</feature>
<dbReference type="PROSITE" id="PS50297">
    <property type="entry name" value="ANK_REP_REGION"/>
    <property type="match status" value="3"/>
</dbReference>
<reference evidence="4 5" key="1">
    <citation type="submission" date="2024-02" db="EMBL/GenBank/DDBJ databases">
        <title>Discinaceae phylogenomics.</title>
        <authorList>
            <person name="Dirks A.C."/>
            <person name="James T.Y."/>
        </authorList>
    </citation>
    <scope>NUCLEOTIDE SEQUENCE [LARGE SCALE GENOMIC DNA]</scope>
    <source>
        <strain evidence="4 5">ACD0624</strain>
    </source>
</reference>
<feature type="repeat" description="ANK" evidence="3">
    <location>
        <begin position="239"/>
        <end position="271"/>
    </location>
</feature>
<feature type="repeat" description="ANK" evidence="3">
    <location>
        <begin position="172"/>
        <end position="204"/>
    </location>
</feature>
<sequence>MRYLLLEYMTNRHAGLPVIKMLLMNGFDMTTGDSHGERALDNTFRQAFRIRDLAMAKYLLEHGADIKCRSPVPHETDLHTATRLMHWPMVEMLLLSGVEINARNRENETALFIAAIRKELDDPEKKLFVCYNVDGTEDLNRPALLKDFNSSARLPVIKLLDAGIDANAKDHKNNTVLFRAVCRESTPIVEQLLDHGADIHALNSDDRSTALHAAAGCGDLLLVQTLLANGCDINSQRNNGSTALHIALQHRDIEMANFLLESGIDISACAKLLHHFDHNPHVADGASALYFVVRWGHEGLAKQLLAKGASVNVQYHLKYGEGFRADESLRNRMAAMFDNCWFRPVILCEGRDGDVQTRPHTFGRQ</sequence>
<dbReference type="InterPro" id="IPR050745">
    <property type="entry name" value="Multifunctional_regulatory"/>
</dbReference>
<dbReference type="EMBL" id="JBBBZM010000011">
    <property type="protein sequence ID" value="KAL0639441.1"/>
    <property type="molecule type" value="Genomic_DNA"/>
</dbReference>
<comment type="caution">
    <text evidence="4">The sequence shown here is derived from an EMBL/GenBank/DDBJ whole genome shotgun (WGS) entry which is preliminary data.</text>
</comment>
<dbReference type="Pfam" id="PF12796">
    <property type="entry name" value="Ank_2"/>
    <property type="match status" value="1"/>
</dbReference>
<organism evidence="4 5">
    <name type="scientific">Discina gigas</name>
    <dbReference type="NCBI Taxonomy" id="1032678"/>
    <lineage>
        <taxon>Eukaryota</taxon>
        <taxon>Fungi</taxon>
        <taxon>Dikarya</taxon>
        <taxon>Ascomycota</taxon>
        <taxon>Pezizomycotina</taxon>
        <taxon>Pezizomycetes</taxon>
        <taxon>Pezizales</taxon>
        <taxon>Discinaceae</taxon>
        <taxon>Discina</taxon>
    </lineage>
</organism>
<dbReference type="Gene3D" id="1.25.40.20">
    <property type="entry name" value="Ankyrin repeat-containing domain"/>
    <property type="match status" value="3"/>
</dbReference>
<proteinExistence type="predicted"/>
<dbReference type="Pfam" id="PF00023">
    <property type="entry name" value="Ank"/>
    <property type="match status" value="2"/>
</dbReference>
<accession>A0ABR3GU16</accession>
<dbReference type="PROSITE" id="PS50088">
    <property type="entry name" value="ANK_REPEAT"/>
    <property type="match status" value="5"/>
</dbReference>
<feature type="repeat" description="ANK" evidence="3">
    <location>
        <begin position="206"/>
        <end position="238"/>
    </location>
</feature>
<gene>
    <name evidence="4" type="ORF">Q9L58_001469</name>
</gene>
<evidence type="ECO:0000313" key="4">
    <source>
        <dbReference type="EMBL" id="KAL0639441.1"/>
    </source>
</evidence>
<dbReference type="InterPro" id="IPR002110">
    <property type="entry name" value="Ankyrin_rpt"/>
</dbReference>
<dbReference type="InterPro" id="IPR036770">
    <property type="entry name" value="Ankyrin_rpt-contain_sf"/>
</dbReference>
<dbReference type="PANTHER" id="PTHR24189:SF50">
    <property type="entry name" value="ANKYRIN REPEAT AND SOCS BOX PROTEIN 2"/>
    <property type="match status" value="1"/>
</dbReference>
<feature type="repeat" description="ANK" evidence="3">
    <location>
        <begin position="284"/>
        <end position="316"/>
    </location>
</feature>
<evidence type="ECO:0008006" key="6">
    <source>
        <dbReference type="Google" id="ProtNLM"/>
    </source>
</evidence>
<keyword evidence="1" id="KW-0677">Repeat</keyword>
<dbReference type="Proteomes" id="UP001447188">
    <property type="component" value="Unassembled WGS sequence"/>
</dbReference>
<evidence type="ECO:0000256" key="2">
    <source>
        <dbReference type="ARBA" id="ARBA00023043"/>
    </source>
</evidence>
<name>A0ABR3GU16_9PEZI</name>
<keyword evidence="5" id="KW-1185">Reference proteome</keyword>
<dbReference type="SMART" id="SM00248">
    <property type="entry name" value="ANK"/>
    <property type="match status" value="6"/>
</dbReference>
<dbReference type="SUPFAM" id="SSF48403">
    <property type="entry name" value="Ankyrin repeat"/>
    <property type="match status" value="1"/>
</dbReference>
<evidence type="ECO:0000313" key="5">
    <source>
        <dbReference type="Proteomes" id="UP001447188"/>
    </source>
</evidence>
<evidence type="ECO:0000256" key="3">
    <source>
        <dbReference type="PROSITE-ProRule" id="PRU00023"/>
    </source>
</evidence>
<keyword evidence="2 3" id="KW-0040">ANK repeat</keyword>
<evidence type="ECO:0000256" key="1">
    <source>
        <dbReference type="ARBA" id="ARBA00022737"/>
    </source>
</evidence>